<dbReference type="AlphaFoldDB" id="A0AAE1RM22"/>
<dbReference type="PANTHER" id="PTHR37218">
    <property type="entry name" value="COILED-COIL PROTEIN"/>
    <property type="match status" value="1"/>
</dbReference>
<keyword evidence="3" id="KW-1185">Reference proteome</keyword>
<comment type="caution">
    <text evidence="2">The sequence shown here is derived from an EMBL/GenBank/DDBJ whole genome shotgun (WGS) entry which is preliminary data.</text>
</comment>
<feature type="region of interest" description="Disordered" evidence="1">
    <location>
        <begin position="64"/>
        <end position="83"/>
    </location>
</feature>
<reference evidence="2" key="1">
    <citation type="submission" date="2023-12" db="EMBL/GenBank/DDBJ databases">
        <title>Genome assembly of Anisodus tanguticus.</title>
        <authorList>
            <person name="Wang Y.-J."/>
        </authorList>
    </citation>
    <scope>NUCLEOTIDE SEQUENCE</scope>
    <source>
        <strain evidence="2">KB-2021</strain>
        <tissue evidence="2">Leaf</tissue>
    </source>
</reference>
<dbReference type="Proteomes" id="UP001291623">
    <property type="component" value="Unassembled WGS sequence"/>
</dbReference>
<evidence type="ECO:0000256" key="1">
    <source>
        <dbReference type="SAM" id="MobiDB-lite"/>
    </source>
</evidence>
<protein>
    <submittedName>
        <fullName evidence="2">Uncharacterized protein</fullName>
    </submittedName>
</protein>
<dbReference type="PANTHER" id="PTHR37218:SF2">
    <property type="entry name" value="COILED-COIL PROTEIN"/>
    <property type="match status" value="1"/>
</dbReference>
<sequence length="83" mass="9539">MKKKHKKANTDENMDFPGREEIKFGEVVEAPPKLFVPKAFKNNAHKITHMMLLKKDFDCKQLRPIGSGKDGHQDSGFRFLHSS</sequence>
<dbReference type="EMBL" id="JAVYJV010000014">
    <property type="protein sequence ID" value="KAK4354060.1"/>
    <property type="molecule type" value="Genomic_DNA"/>
</dbReference>
<accession>A0AAE1RM22</accession>
<name>A0AAE1RM22_9SOLA</name>
<proteinExistence type="predicted"/>
<evidence type="ECO:0000313" key="3">
    <source>
        <dbReference type="Proteomes" id="UP001291623"/>
    </source>
</evidence>
<organism evidence="2 3">
    <name type="scientific">Anisodus tanguticus</name>
    <dbReference type="NCBI Taxonomy" id="243964"/>
    <lineage>
        <taxon>Eukaryota</taxon>
        <taxon>Viridiplantae</taxon>
        <taxon>Streptophyta</taxon>
        <taxon>Embryophyta</taxon>
        <taxon>Tracheophyta</taxon>
        <taxon>Spermatophyta</taxon>
        <taxon>Magnoliopsida</taxon>
        <taxon>eudicotyledons</taxon>
        <taxon>Gunneridae</taxon>
        <taxon>Pentapetalae</taxon>
        <taxon>asterids</taxon>
        <taxon>lamiids</taxon>
        <taxon>Solanales</taxon>
        <taxon>Solanaceae</taxon>
        <taxon>Solanoideae</taxon>
        <taxon>Hyoscyameae</taxon>
        <taxon>Anisodus</taxon>
    </lineage>
</organism>
<evidence type="ECO:0000313" key="2">
    <source>
        <dbReference type="EMBL" id="KAK4354060.1"/>
    </source>
</evidence>
<gene>
    <name evidence="2" type="ORF">RND71_026254</name>
</gene>